<dbReference type="RefSeq" id="XP_004227894.1">
    <property type="nucleotide sequence ID" value="XM_004227846.1"/>
</dbReference>
<evidence type="ECO:0000256" key="1">
    <source>
        <dbReference type="SAM" id="Phobius"/>
    </source>
</evidence>
<dbReference type="Proteomes" id="UP000006319">
    <property type="component" value="Unassembled WGS sequence"/>
</dbReference>
<dbReference type="EMBL" id="DF157575">
    <property type="protein sequence ID" value="GAB69676.1"/>
    <property type="molecule type" value="Genomic_DNA"/>
</dbReference>
<accession>K6UF88</accession>
<dbReference type="PhylomeDB" id="K6UF88"/>
<dbReference type="OMA" id="HDQIKGK"/>
<keyword evidence="1" id="KW-0812">Transmembrane</keyword>
<feature type="transmembrane region" description="Helical" evidence="1">
    <location>
        <begin position="250"/>
        <end position="269"/>
    </location>
</feature>
<dbReference type="OrthoDB" id="388616at2759"/>
<evidence type="ECO:0000313" key="2">
    <source>
        <dbReference type="EMBL" id="GAB69676.1"/>
    </source>
</evidence>
<sequence>MPAYQKYKKLGEVDITDFNNDECNKLEDSDDGDKRLCNQVMKNLSILKDKQGKEQKDGCFYFQNWLHDQIKGKYYNGKVQSSKYSIANRLFDFVAEDILLNGISEACKGNSFGNPETWKKEKDLHDYFENFENIKCKDSDRDECEKYVKYVTYIQPMYEGKTDEWCYEGELDPLCNLPIKCDDKYDTKGLVAELKKTSTSLDIPSRDSHEQAFNAATTYNSGISSDAGHESLAVVPSTLERVSDKVDSNFIRNIIMAVAVLGTIFYLFYNSRSSRLEPSSRKRKQKKLFEHNYYEEYEKEAGMYDSEETFLDSEMDRLYLNYHPDQDYNY</sequence>
<proteinExistence type="predicted"/>
<protein>
    <submittedName>
        <fullName evidence="2">CYIR protein</fullName>
    </submittedName>
</protein>
<dbReference type="VEuPathDB" id="PlasmoDB:PCYB_004250"/>
<reference evidence="2 3" key="1">
    <citation type="journal article" date="2012" name="Nat. Genet.">
        <title>Plasmodium cynomolgi genome sequences provide insight into Plasmodium vivax and the monkey malaria clade.</title>
        <authorList>
            <person name="Tachibana S."/>
            <person name="Sullivan S.A."/>
            <person name="Kawai S."/>
            <person name="Nakamura S."/>
            <person name="Kim H.R."/>
            <person name="Goto N."/>
            <person name="Arisue N."/>
            <person name="Palacpac N.M.Q."/>
            <person name="Honma H."/>
            <person name="Yagi M."/>
            <person name="Tougan T."/>
            <person name="Katakai Y."/>
            <person name="Kaneko O."/>
            <person name="Mita T."/>
            <person name="Kita K."/>
            <person name="Yasutomi Y."/>
            <person name="Sutton P.L."/>
            <person name="Shakhbatyan R."/>
            <person name="Horii T."/>
            <person name="Yasunaga T."/>
            <person name="Barnwell J.W."/>
            <person name="Escalante A.A."/>
            <person name="Carlton J.M."/>
            <person name="Tanabe K."/>
        </authorList>
    </citation>
    <scope>NUCLEOTIDE SEQUENCE [LARGE SCALE GENOMIC DNA]</scope>
    <source>
        <strain evidence="2 3">B</strain>
    </source>
</reference>
<gene>
    <name evidence="2" type="ORF">PCYB_004250</name>
</gene>
<dbReference type="AlphaFoldDB" id="K6UF88"/>
<organism evidence="2 3">
    <name type="scientific">Plasmodium cynomolgi (strain B)</name>
    <dbReference type="NCBI Taxonomy" id="1120755"/>
    <lineage>
        <taxon>Eukaryota</taxon>
        <taxon>Sar</taxon>
        <taxon>Alveolata</taxon>
        <taxon>Apicomplexa</taxon>
        <taxon>Aconoidasida</taxon>
        <taxon>Haemosporida</taxon>
        <taxon>Plasmodiidae</taxon>
        <taxon>Plasmodium</taxon>
        <taxon>Plasmodium (Plasmodium)</taxon>
    </lineage>
</organism>
<dbReference type="KEGG" id="pcy:PCYB_004250"/>
<keyword evidence="1" id="KW-0472">Membrane</keyword>
<keyword evidence="3" id="KW-1185">Reference proteome</keyword>
<dbReference type="InterPro" id="IPR008780">
    <property type="entry name" value="Plasmodium_Vir"/>
</dbReference>
<evidence type="ECO:0000313" key="3">
    <source>
        <dbReference type="Proteomes" id="UP000006319"/>
    </source>
</evidence>
<name>K6UF88_PLACD</name>
<keyword evidence="1" id="KW-1133">Transmembrane helix</keyword>
<dbReference type="Pfam" id="PF05795">
    <property type="entry name" value="Plasmodium_Vir"/>
    <property type="match status" value="2"/>
</dbReference>
<dbReference type="GeneID" id="14696218"/>